<proteinExistence type="inferred from homology"/>
<evidence type="ECO:0000259" key="5">
    <source>
        <dbReference type="Pfam" id="PF09084"/>
    </source>
</evidence>
<evidence type="ECO:0000313" key="7">
    <source>
        <dbReference type="Proteomes" id="UP000469523"/>
    </source>
</evidence>
<dbReference type="PROSITE" id="PS51257">
    <property type="entry name" value="PROKAR_LIPOPROTEIN"/>
    <property type="match status" value="1"/>
</dbReference>
<dbReference type="GO" id="GO:0042597">
    <property type="term" value="C:periplasmic space"/>
    <property type="evidence" value="ECO:0007669"/>
    <property type="project" value="UniProtKB-SubCell"/>
</dbReference>
<comment type="caution">
    <text evidence="6">The sequence shown here is derived from an EMBL/GenBank/DDBJ whole genome shotgun (WGS) entry which is preliminary data.</text>
</comment>
<dbReference type="Gene3D" id="3.40.190.10">
    <property type="entry name" value="Periplasmic binding protein-like II"/>
    <property type="match status" value="2"/>
</dbReference>
<keyword evidence="3 4" id="KW-0732">Signal</keyword>
<comment type="similarity">
    <text evidence="2">Belongs to the bacterial solute-binding protein SsuA/TauA family.</text>
</comment>
<dbReference type="SUPFAM" id="SSF53850">
    <property type="entry name" value="Periplasmic binding protein-like II"/>
    <property type="match status" value="1"/>
</dbReference>
<dbReference type="Pfam" id="PF09084">
    <property type="entry name" value="NMT1"/>
    <property type="match status" value="1"/>
</dbReference>
<name>A0A6N7XUL3_9FIRM</name>
<evidence type="ECO:0000256" key="1">
    <source>
        <dbReference type="ARBA" id="ARBA00004418"/>
    </source>
</evidence>
<reference evidence="6 7" key="1">
    <citation type="submission" date="2019-09" db="EMBL/GenBank/DDBJ databases">
        <title>In-depth cultivation of the pig gut microbiome towards novel bacterial diversity and tailored functional studies.</title>
        <authorList>
            <person name="Wylensek D."/>
            <person name="Hitch T.C.A."/>
            <person name="Clavel T."/>
        </authorList>
    </citation>
    <scope>NUCLEOTIDE SEQUENCE [LARGE SCALE GENOMIC DNA]</scope>
    <source>
        <strain evidence="6 7">WCA3-693-APC-4?</strain>
    </source>
</reference>
<dbReference type="AlphaFoldDB" id="A0A6N7XUL3"/>
<dbReference type="InterPro" id="IPR015168">
    <property type="entry name" value="SsuA/THI5"/>
</dbReference>
<keyword evidence="7" id="KW-1185">Reference proteome</keyword>
<gene>
    <name evidence="6" type="ORF">FYJ83_06530</name>
</gene>
<sequence>MKKEAKIILLLIVVSLLSTACSTKNLNASSNDLGSDNEVLKVKLAAQATSGQVFQFLSEDKGYLEEEKVDVDLVYINNGSDAFSALSSGQVDVISTYGTGGPLIQIANGQEFTIFGGYMIIGATPVFAMPDTVYNSVEDFRGKKIAIMRGGTPDIVLKGILHDAGFDLEKDVTFIEMKKNTDVMEAVRNGEADFGSVSTGFELQIADAGMKIVLWPDELWPNHSCCRMIAKTSWLKENPEAAERLLRAYLRAEADMQHDMSRVVELTVENLDMSVETAESFLLSEHMIYETDPYKNSVIKMWEKMQSFGYIKDPAIKIEDHIDINHYKSALDSLINDYPDNTFFKDKLVEFNSNNF</sequence>
<dbReference type="RefSeq" id="WP_154439541.1">
    <property type="nucleotide sequence ID" value="NZ_JAHLPJ010000001.1"/>
</dbReference>
<dbReference type="PANTHER" id="PTHR30024">
    <property type="entry name" value="ALIPHATIC SULFONATES-BINDING PROTEIN-RELATED"/>
    <property type="match status" value="1"/>
</dbReference>
<organism evidence="6 7">
    <name type="scientific">Tissierella pigra</name>
    <dbReference type="NCBI Taxonomy" id="2607614"/>
    <lineage>
        <taxon>Bacteria</taxon>
        <taxon>Bacillati</taxon>
        <taxon>Bacillota</taxon>
        <taxon>Tissierellia</taxon>
        <taxon>Tissierellales</taxon>
        <taxon>Tissierellaceae</taxon>
        <taxon>Tissierella</taxon>
    </lineage>
</organism>
<dbReference type="EMBL" id="VUNQ01000011">
    <property type="protein sequence ID" value="MSU01123.1"/>
    <property type="molecule type" value="Genomic_DNA"/>
</dbReference>
<evidence type="ECO:0000256" key="3">
    <source>
        <dbReference type="ARBA" id="ARBA00022729"/>
    </source>
</evidence>
<dbReference type="Proteomes" id="UP000469523">
    <property type="component" value="Unassembled WGS sequence"/>
</dbReference>
<evidence type="ECO:0000256" key="2">
    <source>
        <dbReference type="ARBA" id="ARBA00010742"/>
    </source>
</evidence>
<feature type="chain" id="PRO_5039709535" evidence="4">
    <location>
        <begin position="21"/>
        <end position="356"/>
    </location>
</feature>
<accession>A0A6N7XUL3</accession>
<dbReference type="PANTHER" id="PTHR30024:SF47">
    <property type="entry name" value="TAURINE-BINDING PERIPLASMIC PROTEIN"/>
    <property type="match status" value="1"/>
</dbReference>
<comment type="subcellular location">
    <subcellularLocation>
        <location evidence="1">Periplasm</location>
    </subcellularLocation>
</comment>
<feature type="signal peptide" evidence="4">
    <location>
        <begin position="1"/>
        <end position="20"/>
    </location>
</feature>
<evidence type="ECO:0000313" key="6">
    <source>
        <dbReference type="EMBL" id="MSU01123.1"/>
    </source>
</evidence>
<protein>
    <submittedName>
        <fullName evidence="6">PhnD/SsuA/transferrin family substrate-binding protein</fullName>
    </submittedName>
</protein>
<feature type="domain" description="SsuA/THI5-like" evidence="5">
    <location>
        <begin position="57"/>
        <end position="256"/>
    </location>
</feature>
<evidence type="ECO:0000256" key="4">
    <source>
        <dbReference type="SAM" id="SignalP"/>
    </source>
</evidence>